<dbReference type="PANTHER" id="PTHR10412">
    <property type="entry name" value="MANNOSYL-OLIGOSACCHARIDE GLUCOSIDASE"/>
    <property type="match status" value="1"/>
</dbReference>
<dbReference type="InterPro" id="IPR031335">
    <property type="entry name" value="Glyco_hydro_63_C"/>
</dbReference>
<dbReference type="InterPro" id="IPR008928">
    <property type="entry name" value="6-hairpin_glycosidase_sf"/>
</dbReference>
<comment type="caution">
    <text evidence="3">The sequence shown here is derived from an EMBL/GenBank/DDBJ whole genome shotgun (WGS) entry which is preliminary data.</text>
</comment>
<dbReference type="SUPFAM" id="SSF48208">
    <property type="entry name" value="Six-hairpin glycosidases"/>
    <property type="match status" value="1"/>
</dbReference>
<evidence type="ECO:0000259" key="1">
    <source>
        <dbReference type="Pfam" id="PF03200"/>
    </source>
</evidence>
<dbReference type="RefSeq" id="WP_377141681.1">
    <property type="nucleotide sequence ID" value="NZ_JBHTIA010000003.1"/>
</dbReference>
<sequence>MPGNKNMGAEQDRLNSTGWKKWGPYVSDRQWGTVREDYSADGNAWNYISHDIARSKAYRWGEEGIAGICDNEQLLCFSIALWNKKDTILKERFFGLSNAEGNHGEDVKELYYYLDNTPTHSYMKMLYKYPQQQFPYVQLVDENRKRDRTQPEYELMDTGIFNNNEYFDVFVEYAKQDVDDILIKITIHNRGKAAASLNLLPTVWFRNTWDWGYNDYKPQLSTSGDNIIKIDHKELGTLNLVTDGTPELLFCDNQTNTKRFSNIDDGNSFYKDGINDYIVNGGQTTNPAKTGTKAAFNYDITIPAGESYTIKLRLAENTENSFTAFDDIFASRLQEADDFYAAIRPHDDNSDKANIQRQAFAGMLWNKQFYYYNIHQWLNGDPAEPGPPVQRQHQRNSKWQHFNSQDIISMPDKWEYPWFAAWDLAFHCVPLAAVDMAFAKRQLNLLIKDWYMHPNGQLPAYEWDFSDANPPVHAMATWKIYQIDKKANNGKGDTFFLERIFHKLMLNFTWWVNRKDEAGNNVFEGGFLGMDNIGVFDRNTKFANGAHLEQADGTSWMAMYSLNLLRIAAELAETNKAYADIASKFFEHFIYISAAMSSLGEGGTSGLWDEEDGFFYDQLRMPDGSAEKMRIRSIVGLTPLFATEVLDEVTIASNPIFRDRMDWFAANRPDLAGLVSRWDERGANNKHLISLLRGHRMKGILKYMLDENEFLSDYGIRSLSKYHLGSPFSANINGTQFSIKYVPAESDSNMFGGNSNWRGPVWIPINYLIIESLNDFYQYYGDELTVECPTGSGNMMNLKEVANEIYRRISKLFLTDENGRRPSNGTDDKVQTDPYFKDHILYYEYFDGDTGRGLGAAHQTGWTGLIANCLYH</sequence>
<dbReference type="Gene3D" id="1.50.10.10">
    <property type="match status" value="1"/>
</dbReference>
<dbReference type="PANTHER" id="PTHR10412:SF10">
    <property type="entry name" value="GLYCOSYL HYDROLASE FAMILY 63 C-TERMINAL DOMAIN-CONTAINING PROTEIN"/>
    <property type="match status" value="1"/>
</dbReference>
<accession>A0ABW2ZFY1</accession>
<protein>
    <submittedName>
        <fullName evidence="3">Glucosidase</fullName>
    </submittedName>
</protein>
<dbReference type="Proteomes" id="UP001597073">
    <property type="component" value="Unassembled WGS sequence"/>
</dbReference>
<dbReference type="InterPro" id="IPR004888">
    <property type="entry name" value="Glycoside_hydrolase_63"/>
</dbReference>
<evidence type="ECO:0000313" key="3">
    <source>
        <dbReference type="EMBL" id="MFD0765104.1"/>
    </source>
</evidence>
<dbReference type="Pfam" id="PF03200">
    <property type="entry name" value="Glyco_hydro_63"/>
    <property type="match status" value="1"/>
</dbReference>
<dbReference type="InterPro" id="IPR054491">
    <property type="entry name" value="MGH1-like_GH"/>
</dbReference>
<evidence type="ECO:0000313" key="4">
    <source>
        <dbReference type="Proteomes" id="UP001597073"/>
    </source>
</evidence>
<dbReference type="EMBL" id="JBHTIA010000003">
    <property type="protein sequence ID" value="MFD0765104.1"/>
    <property type="molecule type" value="Genomic_DNA"/>
</dbReference>
<organism evidence="3 4">
    <name type="scientific">Mucilaginibacter lutimaris</name>
    <dbReference type="NCBI Taxonomy" id="931629"/>
    <lineage>
        <taxon>Bacteria</taxon>
        <taxon>Pseudomonadati</taxon>
        <taxon>Bacteroidota</taxon>
        <taxon>Sphingobacteriia</taxon>
        <taxon>Sphingobacteriales</taxon>
        <taxon>Sphingobacteriaceae</taxon>
        <taxon>Mucilaginibacter</taxon>
    </lineage>
</organism>
<proteinExistence type="predicted"/>
<gene>
    <name evidence="3" type="ORF">ACFQZI_09565</name>
</gene>
<feature type="domain" description="Mannosylglycerate hydrolase MGH1-like glycoside hydrolase" evidence="2">
    <location>
        <begin position="416"/>
        <end position="646"/>
    </location>
</feature>
<dbReference type="InterPro" id="IPR012341">
    <property type="entry name" value="6hp_glycosidase-like_sf"/>
</dbReference>
<name>A0ABW2ZFY1_9SPHI</name>
<dbReference type="Pfam" id="PF22422">
    <property type="entry name" value="MGH1-like_GH"/>
    <property type="match status" value="1"/>
</dbReference>
<reference evidence="4" key="1">
    <citation type="journal article" date="2019" name="Int. J. Syst. Evol. Microbiol.">
        <title>The Global Catalogue of Microorganisms (GCM) 10K type strain sequencing project: providing services to taxonomists for standard genome sequencing and annotation.</title>
        <authorList>
            <consortium name="The Broad Institute Genomics Platform"/>
            <consortium name="The Broad Institute Genome Sequencing Center for Infectious Disease"/>
            <person name="Wu L."/>
            <person name="Ma J."/>
        </authorList>
    </citation>
    <scope>NUCLEOTIDE SEQUENCE [LARGE SCALE GENOMIC DNA]</scope>
    <source>
        <strain evidence="4">CCUG 60742</strain>
    </source>
</reference>
<feature type="domain" description="Glycosyl hydrolase family 63 C-terminal" evidence="1">
    <location>
        <begin position="695"/>
        <end position="782"/>
    </location>
</feature>
<evidence type="ECO:0000259" key="2">
    <source>
        <dbReference type="Pfam" id="PF22422"/>
    </source>
</evidence>
<keyword evidence="4" id="KW-1185">Reference proteome</keyword>